<accession>A0A165JXN1</accession>
<dbReference type="STRING" id="1353952.A0A165JXN1"/>
<dbReference type="SUPFAM" id="SSF69118">
    <property type="entry name" value="AhpD-like"/>
    <property type="match status" value="1"/>
</dbReference>
<dbReference type="Gene3D" id="1.20.1290.10">
    <property type="entry name" value="AhpD-like"/>
    <property type="match status" value="1"/>
</dbReference>
<evidence type="ECO:0000313" key="2">
    <source>
        <dbReference type="Proteomes" id="UP000076842"/>
    </source>
</evidence>
<keyword evidence="2" id="KW-1185">Reference proteome</keyword>
<dbReference type="InParanoid" id="A0A165JXN1"/>
<dbReference type="AlphaFoldDB" id="A0A165JXN1"/>
<reference evidence="1 2" key="1">
    <citation type="journal article" date="2016" name="Mol. Biol. Evol.">
        <title>Comparative Genomics of Early-Diverging Mushroom-Forming Fungi Provides Insights into the Origins of Lignocellulose Decay Capabilities.</title>
        <authorList>
            <person name="Nagy L.G."/>
            <person name="Riley R."/>
            <person name="Tritt A."/>
            <person name="Adam C."/>
            <person name="Daum C."/>
            <person name="Floudas D."/>
            <person name="Sun H."/>
            <person name="Yadav J.S."/>
            <person name="Pangilinan J."/>
            <person name="Larsson K.H."/>
            <person name="Matsuura K."/>
            <person name="Barry K."/>
            <person name="Labutti K."/>
            <person name="Kuo R."/>
            <person name="Ohm R.A."/>
            <person name="Bhattacharya S.S."/>
            <person name="Shirouzu T."/>
            <person name="Yoshinaga Y."/>
            <person name="Martin F.M."/>
            <person name="Grigoriev I.V."/>
            <person name="Hibbett D.S."/>
        </authorList>
    </citation>
    <scope>NUCLEOTIDE SEQUENCE [LARGE SCALE GENOMIC DNA]</scope>
    <source>
        <strain evidence="1 2">HHB12733</strain>
    </source>
</reference>
<proteinExistence type="predicted"/>
<dbReference type="InterPro" id="IPR029032">
    <property type="entry name" value="AhpD-like"/>
</dbReference>
<dbReference type="OrthoDB" id="5392202at2759"/>
<dbReference type="PANTHER" id="PTHR28180:SF2">
    <property type="entry name" value="PEROXISOMAL PROTEIN 2"/>
    <property type="match status" value="1"/>
</dbReference>
<dbReference type="Proteomes" id="UP000076842">
    <property type="component" value="Unassembled WGS sequence"/>
</dbReference>
<gene>
    <name evidence="1" type="ORF">CALCODRAFT_490235</name>
</gene>
<name>A0A165JXN1_9BASI</name>
<dbReference type="PANTHER" id="PTHR28180">
    <property type="entry name" value="CONSERVED MITOCHONDRIAL PROTEIN-RELATED"/>
    <property type="match status" value="1"/>
</dbReference>
<evidence type="ECO:0000313" key="1">
    <source>
        <dbReference type="EMBL" id="KZT62402.1"/>
    </source>
</evidence>
<sequence length="280" mass="30347">MASKISKLPAALKAALQLRNPNSATGPNIDVLQGVLLRTRSVARSKGAEEGWLAVSTATFLTKNCPPALACLYAFATRQDSPGKGDSLPIERRIRVAALMRETTIKGCVFVGVPKVINCLAGLTGGLDADVKEALDKKSYRDAEQNDIPPILERGMKLFRSVYDPHTEKLLTKLGTYHPDFPGFIIRSEYGPLLQAPPEMPKEYQISRALTSAMGVACLRAAGGVGPQLTSHVYGLLKAQGWEGESEEDKWLATEDGAQWVIELTDELSDVIDQGEKAKL</sequence>
<dbReference type="InterPro" id="IPR052999">
    <property type="entry name" value="PTS1_Protein"/>
</dbReference>
<dbReference type="EMBL" id="KV423917">
    <property type="protein sequence ID" value="KZT62402.1"/>
    <property type="molecule type" value="Genomic_DNA"/>
</dbReference>
<organism evidence="1 2">
    <name type="scientific">Calocera cornea HHB12733</name>
    <dbReference type="NCBI Taxonomy" id="1353952"/>
    <lineage>
        <taxon>Eukaryota</taxon>
        <taxon>Fungi</taxon>
        <taxon>Dikarya</taxon>
        <taxon>Basidiomycota</taxon>
        <taxon>Agaricomycotina</taxon>
        <taxon>Dacrymycetes</taxon>
        <taxon>Dacrymycetales</taxon>
        <taxon>Dacrymycetaceae</taxon>
        <taxon>Calocera</taxon>
    </lineage>
</organism>
<protein>
    <submittedName>
        <fullName evidence="1">Uncharacterized protein</fullName>
    </submittedName>
</protein>